<name>A0A8H5BFE8_9AGAR</name>
<keyword evidence="3" id="KW-1185">Reference proteome</keyword>
<reference evidence="2 3" key="1">
    <citation type="journal article" date="2020" name="ISME J.">
        <title>Uncovering the hidden diversity of litter-decomposition mechanisms in mushroom-forming fungi.</title>
        <authorList>
            <person name="Floudas D."/>
            <person name="Bentzer J."/>
            <person name="Ahren D."/>
            <person name="Johansson T."/>
            <person name="Persson P."/>
            <person name="Tunlid A."/>
        </authorList>
    </citation>
    <scope>NUCLEOTIDE SEQUENCE [LARGE SCALE GENOMIC DNA]</scope>
    <source>
        <strain evidence="2 3">CBS 101986</strain>
    </source>
</reference>
<evidence type="ECO:0000256" key="1">
    <source>
        <dbReference type="SAM" id="MobiDB-lite"/>
    </source>
</evidence>
<evidence type="ECO:0000313" key="3">
    <source>
        <dbReference type="Proteomes" id="UP000567179"/>
    </source>
</evidence>
<feature type="region of interest" description="Disordered" evidence="1">
    <location>
        <begin position="137"/>
        <end position="204"/>
    </location>
</feature>
<protein>
    <submittedName>
        <fullName evidence="2">Uncharacterized protein</fullName>
    </submittedName>
</protein>
<accession>A0A8H5BFE8</accession>
<dbReference type="AlphaFoldDB" id="A0A8H5BFE8"/>
<dbReference type="Proteomes" id="UP000567179">
    <property type="component" value="Unassembled WGS sequence"/>
</dbReference>
<feature type="region of interest" description="Disordered" evidence="1">
    <location>
        <begin position="232"/>
        <end position="261"/>
    </location>
</feature>
<feature type="compositionally biased region" description="Low complexity" evidence="1">
    <location>
        <begin position="19"/>
        <end position="57"/>
    </location>
</feature>
<comment type="caution">
    <text evidence="2">The sequence shown here is derived from an EMBL/GenBank/DDBJ whole genome shotgun (WGS) entry which is preliminary data.</text>
</comment>
<gene>
    <name evidence="2" type="ORF">D9619_000849</name>
</gene>
<feature type="compositionally biased region" description="Polar residues" evidence="1">
    <location>
        <begin position="181"/>
        <end position="194"/>
    </location>
</feature>
<feature type="region of interest" description="Disordered" evidence="1">
    <location>
        <begin position="16"/>
        <end position="75"/>
    </location>
</feature>
<evidence type="ECO:0000313" key="2">
    <source>
        <dbReference type="EMBL" id="KAF5322179.1"/>
    </source>
</evidence>
<dbReference type="OrthoDB" id="3233824at2759"/>
<sequence length="261" mass="28253">MALPSFIELMASLGLEQRSSGSPSIERSPSPQPRSTPSSSPRSVGSLSLPTRSSSSPALKELIGRHRTSRYSPYYPGMCYTRRRDSISSNSSASDFESSPISPTFITAASCRTRRYRNKLSVNTYGSSSDLAADTPISTYVRRKTPGSSPTSPTFARDSGYESSSPDPMPFSIPSLPVLIPQSSSSDSFPNTPTDAEMAGSPYSSPAIRVQPLADITDGTNHHRFIRRHTGTRISNAPRGLHSSHISNHHSLRKQSFDLSA</sequence>
<dbReference type="EMBL" id="JAACJJ010000028">
    <property type="protein sequence ID" value="KAF5322179.1"/>
    <property type="molecule type" value="Genomic_DNA"/>
</dbReference>
<proteinExistence type="predicted"/>
<organism evidence="2 3">
    <name type="scientific">Psilocybe cf. subviscida</name>
    <dbReference type="NCBI Taxonomy" id="2480587"/>
    <lineage>
        <taxon>Eukaryota</taxon>
        <taxon>Fungi</taxon>
        <taxon>Dikarya</taxon>
        <taxon>Basidiomycota</taxon>
        <taxon>Agaricomycotina</taxon>
        <taxon>Agaricomycetes</taxon>
        <taxon>Agaricomycetidae</taxon>
        <taxon>Agaricales</taxon>
        <taxon>Agaricineae</taxon>
        <taxon>Strophariaceae</taxon>
        <taxon>Psilocybe</taxon>
    </lineage>
</organism>